<dbReference type="PANTHER" id="PTHR43591:SF110">
    <property type="entry name" value="RHODANESE DOMAIN-CONTAINING PROTEIN"/>
    <property type="match status" value="1"/>
</dbReference>
<dbReference type="SUPFAM" id="SSF53335">
    <property type="entry name" value="S-adenosyl-L-methionine-dependent methyltransferases"/>
    <property type="match status" value="1"/>
</dbReference>
<feature type="domain" description="Methyltransferase" evidence="1">
    <location>
        <begin position="46"/>
        <end position="151"/>
    </location>
</feature>
<dbReference type="InterPro" id="IPR025714">
    <property type="entry name" value="Methyltranfer_dom"/>
</dbReference>
<evidence type="ECO:0000313" key="2">
    <source>
        <dbReference type="EMBL" id="PIP61279.1"/>
    </source>
</evidence>
<accession>A0A2H0BUR0</accession>
<dbReference type="AlphaFoldDB" id="A0A2H0BUR0"/>
<protein>
    <recommendedName>
        <fullName evidence="1">Methyltransferase domain-containing protein</fullName>
    </recommendedName>
</protein>
<proteinExistence type="predicted"/>
<dbReference type="Gene3D" id="3.40.50.150">
    <property type="entry name" value="Vaccinia Virus protein VP39"/>
    <property type="match status" value="1"/>
</dbReference>
<gene>
    <name evidence="2" type="ORF">COW99_04675</name>
</gene>
<evidence type="ECO:0000259" key="1">
    <source>
        <dbReference type="Pfam" id="PF13847"/>
    </source>
</evidence>
<comment type="caution">
    <text evidence="2">The sequence shown here is derived from an EMBL/GenBank/DDBJ whole genome shotgun (WGS) entry which is preliminary data.</text>
</comment>
<evidence type="ECO:0000313" key="3">
    <source>
        <dbReference type="Proteomes" id="UP000231246"/>
    </source>
</evidence>
<dbReference type="CDD" id="cd02440">
    <property type="entry name" value="AdoMet_MTases"/>
    <property type="match status" value="1"/>
</dbReference>
<sequence length="249" mass="28908">MTSNFYNKVARKFGNYHTDARYTQEYPDNNPEEVFKEKLLSVSGKDKLALDLGCADGRFTLSVAKNFSYITAIDTSSGMLDAARKLQKEKGIANVTFEEQDAFKTTFDHSSFDVIWSRRGPTPYVESFRLLKPGGYFIEIDIGEKDCQRIKEVFDRGQGYGKWKNSRLKQIQKQATDIGFTVSYAKDFLYNEYYKSYNDLDLFLQGVPIFEDFDSEKDKEYLTSFVKQNSIDKGIRMERHRVVTVLQKY</sequence>
<dbReference type="InterPro" id="IPR029063">
    <property type="entry name" value="SAM-dependent_MTases_sf"/>
</dbReference>
<dbReference type="Pfam" id="PF13847">
    <property type="entry name" value="Methyltransf_31"/>
    <property type="match status" value="1"/>
</dbReference>
<reference evidence="2 3" key="1">
    <citation type="submission" date="2017-09" db="EMBL/GenBank/DDBJ databases">
        <title>Depth-based differentiation of microbial function through sediment-hosted aquifers and enrichment of novel symbionts in the deep terrestrial subsurface.</title>
        <authorList>
            <person name="Probst A.J."/>
            <person name="Ladd B."/>
            <person name="Jarett J.K."/>
            <person name="Geller-Mcgrath D.E."/>
            <person name="Sieber C.M."/>
            <person name="Emerson J.B."/>
            <person name="Anantharaman K."/>
            <person name="Thomas B.C."/>
            <person name="Malmstrom R."/>
            <person name="Stieglmeier M."/>
            <person name="Klingl A."/>
            <person name="Woyke T."/>
            <person name="Ryan C.M."/>
            <person name="Banfield J.F."/>
        </authorList>
    </citation>
    <scope>NUCLEOTIDE SEQUENCE [LARGE SCALE GENOMIC DNA]</scope>
    <source>
        <strain evidence="2">CG22_combo_CG10-13_8_21_14_all_38_20</strain>
    </source>
</reference>
<organism evidence="2 3">
    <name type="scientific">Candidatus Roizmanbacteria bacterium CG22_combo_CG10-13_8_21_14_all_38_20</name>
    <dbReference type="NCBI Taxonomy" id="1974862"/>
    <lineage>
        <taxon>Bacteria</taxon>
        <taxon>Candidatus Roizmaniibacteriota</taxon>
    </lineage>
</organism>
<dbReference type="PANTHER" id="PTHR43591">
    <property type="entry name" value="METHYLTRANSFERASE"/>
    <property type="match status" value="1"/>
</dbReference>
<name>A0A2H0BUR0_9BACT</name>
<dbReference type="EMBL" id="PCTA01000030">
    <property type="protein sequence ID" value="PIP61279.1"/>
    <property type="molecule type" value="Genomic_DNA"/>
</dbReference>
<dbReference type="Proteomes" id="UP000231246">
    <property type="component" value="Unassembled WGS sequence"/>
</dbReference>